<feature type="signal peptide" evidence="1">
    <location>
        <begin position="1"/>
        <end position="24"/>
    </location>
</feature>
<accession>A0ABD1EPU9</accession>
<evidence type="ECO:0000256" key="1">
    <source>
        <dbReference type="SAM" id="SignalP"/>
    </source>
</evidence>
<gene>
    <name evidence="2" type="ORF">ABEB36_006233</name>
</gene>
<keyword evidence="1" id="KW-0732">Signal</keyword>
<name>A0ABD1EPU9_HYPHA</name>
<evidence type="ECO:0000313" key="3">
    <source>
        <dbReference type="Proteomes" id="UP001566132"/>
    </source>
</evidence>
<comment type="caution">
    <text evidence="2">The sequence shown here is derived from an EMBL/GenBank/DDBJ whole genome shotgun (WGS) entry which is preliminary data.</text>
</comment>
<sequence length="114" mass="13239">MVLLNSALPVLVVLMMAIIMESHAQYSFEYANDFYPHRSPQNVYSFYKPLDGFHLRNSQSPMKFHNPFPLVYNEKGEQLVCRMICAAENHNNRDPDVDEVVKTETKVEKTDSEQ</sequence>
<protein>
    <submittedName>
        <fullName evidence="2">Uncharacterized protein</fullName>
    </submittedName>
</protein>
<dbReference type="Proteomes" id="UP001566132">
    <property type="component" value="Unassembled WGS sequence"/>
</dbReference>
<evidence type="ECO:0000313" key="2">
    <source>
        <dbReference type="EMBL" id="KAL1500790.1"/>
    </source>
</evidence>
<proteinExistence type="predicted"/>
<keyword evidence="3" id="KW-1185">Reference proteome</keyword>
<feature type="chain" id="PRO_5044744399" evidence="1">
    <location>
        <begin position="25"/>
        <end position="114"/>
    </location>
</feature>
<organism evidence="2 3">
    <name type="scientific">Hypothenemus hampei</name>
    <name type="common">Coffee berry borer</name>
    <dbReference type="NCBI Taxonomy" id="57062"/>
    <lineage>
        <taxon>Eukaryota</taxon>
        <taxon>Metazoa</taxon>
        <taxon>Ecdysozoa</taxon>
        <taxon>Arthropoda</taxon>
        <taxon>Hexapoda</taxon>
        <taxon>Insecta</taxon>
        <taxon>Pterygota</taxon>
        <taxon>Neoptera</taxon>
        <taxon>Endopterygota</taxon>
        <taxon>Coleoptera</taxon>
        <taxon>Polyphaga</taxon>
        <taxon>Cucujiformia</taxon>
        <taxon>Curculionidae</taxon>
        <taxon>Scolytinae</taxon>
        <taxon>Hypothenemus</taxon>
    </lineage>
</organism>
<reference evidence="2 3" key="1">
    <citation type="submission" date="2024-05" db="EMBL/GenBank/DDBJ databases">
        <title>Genetic variation in Jamaican populations of the coffee berry borer (Hypothenemus hampei).</title>
        <authorList>
            <person name="Errbii M."/>
            <person name="Myrie A."/>
        </authorList>
    </citation>
    <scope>NUCLEOTIDE SEQUENCE [LARGE SCALE GENOMIC DNA]</scope>
    <source>
        <strain evidence="2">JA-Hopewell-2020-01-JO</strain>
        <tissue evidence="2">Whole body</tissue>
    </source>
</reference>
<dbReference type="AlphaFoldDB" id="A0ABD1EPU9"/>
<dbReference type="EMBL" id="JBDJPC010000005">
    <property type="protein sequence ID" value="KAL1500790.1"/>
    <property type="molecule type" value="Genomic_DNA"/>
</dbReference>